<evidence type="ECO:0000256" key="1">
    <source>
        <dbReference type="SAM" id="MobiDB-lite"/>
    </source>
</evidence>
<name>A0AAD3DZT3_9CHLO</name>
<evidence type="ECO:0000313" key="2">
    <source>
        <dbReference type="EMBL" id="GFR51075.1"/>
    </source>
</evidence>
<protein>
    <submittedName>
        <fullName evidence="2">Uncharacterized protein</fullName>
    </submittedName>
</protein>
<comment type="caution">
    <text evidence="2">The sequence shown here is derived from an EMBL/GenBank/DDBJ whole genome shotgun (WGS) entry which is preliminary data.</text>
</comment>
<keyword evidence="3" id="KW-1185">Reference proteome</keyword>
<proteinExistence type="predicted"/>
<reference evidence="2 3" key="1">
    <citation type="journal article" date="2021" name="Sci. Rep.">
        <title>Genome sequencing of the multicellular alga Astrephomene provides insights into convergent evolution of germ-soma differentiation.</title>
        <authorList>
            <person name="Yamashita S."/>
            <person name="Yamamoto K."/>
            <person name="Matsuzaki R."/>
            <person name="Suzuki S."/>
            <person name="Yamaguchi H."/>
            <person name="Hirooka S."/>
            <person name="Minakuchi Y."/>
            <person name="Miyagishima S."/>
            <person name="Kawachi M."/>
            <person name="Toyoda A."/>
            <person name="Nozaki H."/>
        </authorList>
    </citation>
    <scope>NUCLEOTIDE SEQUENCE [LARGE SCALE GENOMIC DNA]</scope>
    <source>
        <strain evidence="2 3">NIES-4017</strain>
    </source>
</reference>
<accession>A0AAD3DZT3</accession>
<evidence type="ECO:0000313" key="3">
    <source>
        <dbReference type="Proteomes" id="UP001054857"/>
    </source>
</evidence>
<gene>
    <name evidence="2" type="ORF">Agub_g13400</name>
</gene>
<dbReference type="EMBL" id="BMAR01000045">
    <property type="protein sequence ID" value="GFR51075.1"/>
    <property type="molecule type" value="Genomic_DNA"/>
</dbReference>
<sequence length="296" mass="32929">MTPTKFSAVCAVALRNVFYYAETISGPLSRRDNVILEREGSSADLEPDHVEEVRNVGITKASSCKRPHFDEASGSSHSSEPRGHEVNAETVAQHRPLYVYGSLPGEEWPLDLLKLLVEHVASLPPGCRVRPHEAIALLGWAELPDPDGAIGRRVRYKLHSIRNQLAKGVDPLAGRMRPGRMAKKTYNWRVWLQKAFLQLPNQEGTLNDLAAVLEADPDIAPKLDKRSDSTKVAAPRWKRNVSHTVSSIPGVINTGQKRGRLVIYHYDEEAARQLGERGKPAKVPKHRVPHMGVHDN</sequence>
<dbReference type="Proteomes" id="UP001054857">
    <property type="component" value="Unassembled WGS sequence"/>
</dbReference>
<feature type="region of interest" description="Disordered" evidence="1">
    <location>
        <begin position="65"/>
        <end position="88"/>
    </location>
</feature>
<organism evidence="2 3">
    <name type="scientific">Astrephomene gubernaculifera</name>
    <dbReference type="NCBI Taxonomy" id="47775"/>
    <lineage>
        <taxon>Eukaryota</taxon>
        <taxon>Viridiplantae</taxon>
        <taxon>Chlorophyta</taxon>
        <taxon>core chlorophytes</taxon>
        <taxon>Chlorophyceae</taxon>
        <taxon>CS clade</taxon>
        <taxon>Chlamydomonadales</taxon>
        <taxon>Astrephomenaceae</taxon>
        <taxon>Astrephomene</taxon>
    </lineage>
</organism>
<feature type="compositionally biased region" description="Basic residues" evidence="1">
    <location>
        <begin position="280"/>
        <end position="289"/>
    </location>
</feature>
<dbReference type="AlphaFoldDB" id="A0AAD3DZT3"/>
<feature type="region of interest" description="Disordered" evidence="1">
    <location>
        <begin position="275"/>
        <end position="296"/>
    </location>
</feature>